<dbReference type="AlphaFoldDB" id="A0A0S3F322"/>
<sequence>MTGCAAWRDLSGNAIKVLVALLRFDKGGDNGELFMSVRIAAEETGLSENTAWKALRELEDHGFIAATERGHFKRKHRPATQWRVTWQAANGKAPTRDFEKWEPSGNKTRSQNLRSTVAKIETGEETFPATVAKIGTASTETSHFSAPAPVSNIATQVVSHGQGANHAHAGTGNMDGPSQHVPPPKGGDGQSATVIRDKLKSLLRTCPAGTQSRLAEAAKIPGGTLSKFINEGKALSVPQSVRLHLKLAELEKSAGASRAA</sequence>
<dbReference type="EMBL" id="CP013264">
    <property type="protein sequence ID" value="ALR22067.1"/>
    <property type="molecule type" value="Genomic_DNA"/>
</dbReference>
<evidence type="ECO:0000313" key="3">
    <source>
        <dbReference type="Proteomes" id="UP000056968"/>
    </source>
</evidence>
<gene>
    <name evidence="2" type="ORF">ATN00_18910</name>
</gene>
<name>A0A0S3F322_9SPHN</name>
<accession>A0A0S3F322</accession>
<protein>
    <submittedName>
        <fullName evidence="2">Uncharacterized protein</fullName>
    </submittedName>
</protein>
<reference evidence="2 3" key="1">
    <citation type="submission" date="2015-11" db="EMBL/GenBank/DDBJ databases">
        <title>A Two-component Flavoprotein Monooxygenase System MeaXY Responsible for para-Hydroxylation of 2-Methyl-6-ethylaniline and 2,6-Diethylaniline in Sphingobium baderi DE-13.</title>
        <authorList>
            <person name="Cheng M."/>
            <person name="Meng Q."/>
            <person name="Yang Y."/>
            <person name="Chu C."/>
            <person name="Yan X."/>
            <person name="He J."/>
            <person name="Li S."/>
        </authorList>
    </citation>
    <scope>NUCLEOTIDE SEQUENCE [LARGE SCALE GENOMIC DNA]</scope>
    <source>
        <strain evidence="2 3">DE-13</strain>
    </source>
</reference>
<feature type="region of interest" description="Disordered" evidence="1">
    <location>
        <begin position="89"/>
        <end position="112"/>
    </location>
</feature>
<keyword evidence="3" id="KW-1185">Reference proteome</keyword>
<dbReference type="STRING" id="1332080.ATN00_18910"/>
<dbReference type="Proteomes" id="UP000056968">
    <property type="component" value="Chromosome"/>
</dbReference>
<dbReference type="KEGG" id="sbd:ATN00_18910"/>
<organism evidence="2 3">
    <name type="scientific">Sphingobium baderi</name>
    <dbReference type="NCBI Taxonomy" id="1332080"/>
    <lineage>
        <taxon>Bacteria</taxon>
        <taxon>Pseudomonadati</taxon>
        <taxon>Pseudomonadota</taxon>
        <taxon>Alphaproteobacteria</taxon>
        <taxon>Sphingomonadales</taxon>
        <taxon>Sphingomonadaceae</taxon>
        <taxon>Sphingobium</taxon>
    </lineage>
</organism>
<dbReference type="Gene3D" id="1.10.10.10">
    <property type="entry name" value="Winged helix-like DNA-binding domain superfamily/Winged helix DNA-binding domain"/>
    <property type="match status" value="1"/>
</dbReference>
<dbReference type="InterPro" id="IPR036388">
    <property type="entry name" value="WH-like_DNA-bd_sf"/>
</dbReference>
<dbReference type="Pfam" id="PF13730">
    <property type="entry name" value="HTH_36"/>
    <property type="match status" value="1"/>
</dbReference>
<evidence type="ECO:0000256" key="1">
    <source>
        <dbReference type="SAM" id="MobiDB-lite"/>
    </source>
</evidence>
<evidence type="ECO:0000313" key="2">
    <source>
        <dbReference type="EMBL" id="ALR22067.1"/>
    </source>
</evidence>
<proteinExistence type="predicted"/>
<feature type="region of interest" description="Disordered" evidence="1">
    <location>
        <begin position="159"/>
        <end position="192"/>
    </location>
</feature>